<dbReference type="InterPro" id="IPR050287">
    <property type="entry name" value="MTA/SAH_deaminase"/>
</dbReference>
<dbReference type="InterPro" id="IPR006680">
    <property type="entry name" value="Amidohydro-rel"/>
</dbReference>
<dbReference type="KEGG" id="sinu:IMZ28_04685"/>
<protein>
    <submittedName>
        <fullName evidence="3">Metal-dependent hydrolase</fullName>
    </submittedName>
</protein>
<dbReference type="Pfam" id="PF01979">
    <property type="entry name" value="Amidohydro_1"/>
    <property type="match status" value="1"/>
</dbReference>
<sequence>MKIIIADYLYIDGRFIENLAIAFETHIQAVDLPERLLKQYPGAELIRAKPYTVLYPGFINTHVHLEFSANKTSLKYGSFMPWLDSVIEHRDDLMKDCNNETMQKECEQMLRSGITAFGAISSFGTELQVCEETPQRVVFFNELIGSNAQYADMLYSDFQERVKASQSCAAKSRITPAVAIHSPYSVHPVILQRAVALAKQNQMPLTAHFLESQAEREWLERGEGEFKAFFEKFFNTSTPVTTIEEFMHAFDTYPTHFVHCVQATEKELAYLAEKGHSIAHCPRSNRYLGCGRLAIEKLQLPFSLATDGLSSNDSLNIFDELRAALMFHHNIDIQTLALQLLRNITLDAAKALGLNCGSLHVGKDADFVLVTLPELPKRPEEIALWSILHTKEAESVYIEGEKYV</sequence>
<accession>A0A7M1S6M6</accession>
<dbReference type="RefSeq" id="WP_197549591.1">
    <property type="nucleotide sequence ID" value="NZ_CP063164.1"/>
</dbReference>
<dbReference type="Gene3D" id="3.20.20.140">
    <property type="entry name" value="Metal-dependent hydrolases"/>
    <property type="match status" value="1"/>
</dbReference>
<evidence type="ECO:0000259" key="2">
    <source>
        <dbReference type="Pfam" id="PF01979"/>
    </source>
</evidence>
<evidence type="ECO:0000313" key="4">
    <source>
        <dbReference type="Proteomes" id="UP000595074"/>
    </source>
</evidence>
<evidence type="ECO:0000313" key="3">
    <source>
        <dbReference type="EMBL" id="QOR62772.1"/>
    </source>
</evidence>
<dbReference type="AlphaFoldDB" id="A0A7M1S6M6"/>
<dbReference type="GO" id="GO:0016810">
    <property type="term" value="F:hydrolase activity, acting on carbon-nitrogen (but not peptide) bonds"/>
    <property type="evidence" value="ECO:0007669"/>
    <property type="project" value="InterPro"/>
</dbReference>
<dbReference type="Proteomes" id="UP000595074">
    <property type="component" value="Chromosome"/>
</dbReference>
<gene>
    <name evidence="3" type="ORF">IMZ28_04685</name>
</gene>
<evidence type="ECO:0000256" key="1">
    <source>
        <dbReference type="ARBA" id="ARBA00022801"/>
    </source>
</evidence>
<feature type="domain" description="Amidohydrolase-related" evidence="2">
    <location>
        <begin position="54"/>
        <end position="375"/>
    </location>
</feature>
<dbReference type="InterPro" id="IPR011059">
    <property type="entry name" value="Metal-dep_hydrolase_composite"/>
</dbReference>
<proteinExistence type="predicted"/>
<dbReference type="EMBL" id="CP063164">
    <property type="protein sequence ID" value="QOR62772.1"/>
    <property type="molecule type" value="Genomic_DNA"/>
</dbReference>
<reference evidence="3 4" key="1">
    <citation type="submission" date="2020-10" db="EMBL/GenBank/DDBJ databases">
        <title>The genome of sulfurovum sp.</title>
        <authorList>
            <person name="Xie S."/>
            <person name="Shao Z."/>
            <person name="Jiang L."/>
        </authorList>
    </citation>
    <scope>NUCLEOTIDE SEQUENCE [LARGE SCALE GENOMIC DNA]</scope>
    <source>
        <strain evidence="3 4">ST-419</strain>
    </source>
</reference>
<dbReference type="PANTHER" id="PTHR43794:SF11">
    <property type="entry name" value="AMIDOHYDROLASE-RELATED DOMAIN-CONTAINING PROTEIN"/>
    <property type="match status" value="1"/>
</dbReference>
<dbReference type="Gene3D" id="2.30.40.10">
    <property type="entry name" value="Urease, subunit C, domain 1"/>
    <property type="match status" value="1"/>
</dbReference>
<keyword evidence="4" id="KW-1185">Reference proteome</keyword>
<name>A0A7M1S6M6_9BACT</name>
<dbReference type="NCBIfam" id="NF006269">
    <property type="entry name" value="PRK08418.1"/>
    <property type="match status" value="1"/>
</dbReference>
<dbReference type="PANTHER" id="PTHR43794">
    <property type="entry name" value="AMINOHYDROLASE SSNA-RELATED"/>
    <property type="match status" value="1"/>
</dbReference>
<organism evidence="3 4">
    <name type="scientific">Sulfurovum indicum</name>
    <dbReference type="NCBI Taxonomy" id="2779528"/>
    <lineage>
        <taxon>Bacteria</taxon>
        <taxon>Pseudomonadati</taxon>
        <taxon>Campylobacterota</taxon>
        <taxon>Epsilonproteobacteria</taxon>
        <taxon>Campylobacterales</taxon>
        <taxon>Sulfurovaceae</taxon>
        <taxon>Sulfurovum</taxon>
    </lineage>
</organism>
<dbReference type="SUPFAM" id="SSF51556">
    <property type="entry name" value="Metallo-dependent hydrolases"/>
    <property type="match status" value="1"/>
</dbReference>
<keyword evidence="1 3" id="KW-0378">Hydrolase</keyword>
<dbReference type="SUPFAM" id="SSF51338">
    <property type="entry name" value="Composite domain of metallo-dependent hydrolases"/>
    <property type="match status" value="1"/>
</dbReference>
<dbReference type="InterPro" id="IPR032466">
    <property type="entry name" value="Metal_Hydrolase"/>
</dbReference>